<evidence type="ECO:0000313" key="3">
    <source>
        <dbReference type="Proteomes" id="UP000441717"/>
    </source>
</evidence>
<reference evidence="2 3" key="1">
    <citation type="submission" date="2019-10" db="EMBL/GenBank/DDBJ databases">
        <title>Comparative genomics of sulfur disproportionating microorganisms.</title>
        <authorList>
            <person name="Ward L.M."/>
            <person name="Bertran E."/>
            <person name="Johnston D."/>
        </authorList>
    </citation>
    <scope>NUCLEOTIDE SEQUENCE [LARGE SCALE GENOMIC DNA]</scope>
    <source>
        <strain evidence="2 3">DSM 14055</strain>
    </source>
</reference>
<evidence type="ECO:0000313" key="2">
    <source>
        <dbReference type="EMBL" id="MQL51179.1"/>
    </source>
</evidence>
<protein>
    <recommendedName>
        <fullName evidence="4">Spore coat protein U domain-containing protein</fullName>
    </recommendedName>
</protein>
<evidence type="ECO:0008006" key="4">
    <source>
        <dbReference type="Google" id="ProtNLM"/>
    </source>
</evidence>
<organism evidence="2 3">
    <name type="scientific">Desulfofundulus thermobenzoicus</name>
    <dbReference type="NCBI Taxonomy" id="29376"/>
    <lineage>
        <taxon>Bacteria</taxon>
        <taxon>Bacillati</taxon>
        <taxon>Bacillota</taxon>
        <taxon>Clostridia</taxon>
        <taxon>Eubacteriales</taxon>
        <taxon>Peptococcaceae</taxon>
        <taxon>Desulfofundulus</taxon>
    </lineage>
</organism>
<gene>
    <name evidence="2" type="ORF">GFC01_02650</name>
</gene>
<comment type="caution">
    <text evidence="2">The sequence shown here is derived from an EMBL/GenBank/DDBJ whole genome shotgun (WGS) entry which is preliminary data.</text>
</comment>
<keyword evidence="3" id="KW-1185">Reference proteome</keyword>
<dbReference type="RefSeq" id="WP_152945097.1">
    <property type="nucleotide sequence ID" value="NZ_WHYR01000004.1"/>
</dbReference>
<accession>A0A6N7INJ9</accession>
<dbReference type="EMBL" id="WHYR01000004">
    <property type="protein sequence ID" value="MQL51179.1"/>
    <property type="molecule type" value="Genomic_DNA"/>
</dbReference>
<feature type="chain" id="PRO_5027098236" description="Spore coat protein U domain-containing protein" evidence="1">
    <location>
        <begin position="27"/>
        <end position="169"/>
    </location>
</feature>
<name>A0A6N7INJ9_9FIRM</name>
<feature type="signal peptide" evidence="1">
    <location>
        <begin position="1"/>
        <end position="26"/>
    </location>
</feature>
<sequence>MRMKRLAVAVAVALVVSLMAGIVAYAAIQNVTTNVTVGQELALTLDRTSINFGLVTAGSTGKPADNPVVATVQSPSFSYNVALSGTNLAGQTNPSQSIAINNMEYQLSINNGSPTNWAAVPGTSTVVANNQPATTGSGSTYTFSYRLSVPANTPSQSYQGTLTIEATTI</sequence>
<dbReference type="AlphaFoldDB" id="A0A6N7INJ9"/>
<evidence type="ECO:0000256" key="1">
    <source>
        <dbReference type="SAM" id="SignalP"/>
    </source>
</evidence>
<dbReference type="Proteomes" id="UP000441717">
    <property type="component" value="Unassembled WGS sequence"/>
</dbReference>
<proteinExistence type="predicted"/>
<keyword evidence="1" id="KW-0732">Signal</keyword>